<dbReference type="RefSeq" id="WP_311349022.1">
    <property type="nucleotide sequence ID" value="NZ_JAVRHR010000001.1"/>
</dbReference>
<evidence type="ECO:0000313" key="3">
    <source>
        <dbReference type="Proteomes" id="UP001255246"/>
    </source>
</evidence>
<organism evidence="2 3">
    <name type="scientific">Croceitalea rosinachiae</name>
    <dbReference type="NCBI Taxonomy" id="3075596"/>
    <lineage>
        <taxon>Bacteria</taxon>
        <taxon>Pseudomonadati</taxon>
        <taxon>Bacteroidota</taxon>
        <taxon>Flavobacteriia</taxon>
        <taxon>Flavobacteriales</taxon>
        <taxon>Flavobacteriaceae</taxon>
        <taxon>Croceitalea</taxon>
    </lineage>
</organism>
<keyword evidence="1" id="KW-0472">Membrane</keyword>
<evidence type="ECO:0000256" key="1">
    <source>
        <dbReference type="SAM" id="Phobius"/>
    </source>
</evidence>
<sequence>MNDKKNTSKIVDELLDFPLNIKEVNSPPFFKDRVLNKLSTLNEKKYSNDVLFWFTPKYQIIALVLFAFLNLAVLYSYISDNKASELQTFAQVSGLSSSENNSILN</sequence>
<dbReference type="EMBL" id="JAVRHR010000001">
    <property type="protein sequence ID" value="MDT0605450.1"/>
    <property type="molecule type" value="Genomic_DNA"/>
</dbReference>
<feature type="transmembrane region" description="Helical" evidence="1">
    <location>
        <begin position="58"/>
        <end position="78"/>
    </location>
</feature>
<comment type="caution">
    <text evidence="2">The sequence shown here is derived from an EMBL/GenBank/DDBJ whole genome shotgun (WGS) entry which is preliminary data.</text>
</comment>
<gene>
    <name evidence="2" type="ORF">RM706_00320</name>
</gene>
<keyword evidence="3" id="KW-1185">Reference proteome</keyword>
<keyword evidence="1" id="KW-0812">Transmembrane</keyword>
<keyword evidence="1" id="KW-1133">Transmembrane helix</keyword>
<accession>A0ABU3A6J3</accession>
<evidence type="ECO:0000313" key="2">
    <source>
        <dbReference type="EMBL" id="MDT0605450.1"/>
    </source>
</evidence>
<reference evidence="2 3" key="1">
    <citation type="submission" date="2023-09" db="EMBL/GenBank/DDBJ databases">
        <authorList>
            <person name="Rey-Velasco X."/>
        </authorList>
    </citation>
    <scope>NUCLEOTIDE SEQUENCE [LARGE SCALE GENOMIC DNA]</scope>
    <source>
        <strain evidence="2 3">F388</strain>
    </source>
</reference>
<name>A0ABU3A6J3_9FLAO</name>
<dbReference type="Proteomes" id="UP001255246">
    <property type="component" value="Unassembled WGS sequence"/>
</dbReference>
<protein>
    <submittedName>
        <fullName evidence="2">Uncharacterized protein</fullName>
    </submittedName>
</protein>
<proteinExistence type="predicted"/>